<accession>A0A1T2L4C6</accession>
<evidence type="ECO:0008006" key="3">
    <source>
        <dbReference type="Google" id="ProtNLM"/>
    </source>
</evidence>
<sequence length="273" mass="31706">MSKHIHIVGLSPRSGTTLIAELINSCFNIDGYCEHESTVFSKPDRPVDIFCTKAPNQVRYMKRAMQIDPDLWCICMARDPRDVVVSRHKKHPDRYWTPLRVWHEHFQTSRSLVGHSRFIMVKYEDLVSDPDAIQQQLMAHMPFLHKQCDFSAFYKNANPSEKSLRAMNGVRKTTTSRIGNWRTHKERLQGQLAQHGPVSDELIELGYESNSEWIKELDGIEADLTPSCAPEQIKLRKRIVKKYNDFTRLLRFQLGIGKPVKLIYPERKTEAES</sequence>
<organism evidence="1 2">
    <name type="scientific">Solemya pervernicosa gill symbiont</name>
    <dbReference type="NCBI Taxonomy" id="642797"/>
    <lineage>
        <taxon>Bacteria</taxon>
        <taxon>Pseudomonadati</taxon>
        <taxon>Pseudomonadota</taxon>
        <taxon>Gammaproteobacteria</taxon>
        <taxon>sulfur-oxidizing symbionts</taxon>
    </lineage>
</organism>
<dbReference type="AlphaFoldDB" id="A0A1T2L4C6"/>
<gene>
    <name evidence="1" type="ORF">BOW53_09660</name>
</gene>
<reference evidence="1 2" key="1">
    <citation type="submission" date="2016-11" db="EMBL/GenBank/DDBJ databases">
        <title>Mixed transmission modes and dynamic genome evolution in an obligate animal-bacterial symbiosis.</title>
        <authorList>
            <person name="Russell S.L."/>
            <person name="Corbett-Detig R.B."/>
            <person name="Cavanaugh C.M."/>
        </authorList>
    </citation>
    <scope>NUCLEOTIDE SEQUENCE [LARGE SCALE GENOMIC DNA]</scope>
    <source>
        <strain evidence="1">Sveles-Q1</strain>
    </source>
</reference>
<dbReference type="RefSeq" id="WP_078483876.1">
    <property type="nucleotide sequence ID" value="NZ_MPRL01000038.1"/>
</dbReference>
<keyword evidence="2" id="KW-1185">Reference proteome</keyword>
<protein>
    <recommendedName>
        <fullName evidence="3">Sulfotransferase domain-containing protein</fullName>
    </recommendedName>
</protein>
<dbReference type="Gene3D" id="3.40.50.300">
    <property type="entry name" value="P-loop containing nucleotide triphosphate hydrolases"/>
    <property type="match status" value="1"/>
</dbReference>
<evidence type="ECO:0000313" key="1">
    <source>
        <dbReference type="EMBL" id="OOZ39924.1"/>
    </source>
</evidence>
<name>A0A1T2L4C6_9GAMM</name>
<comment type="caution">
    <text evidence="1">The sequence shown here is derived from an EMBL/GenBank/DDBJ whole genome shotgun (WGS) entry which is preliminary data.</text>
</comment>
<evidence type="ECO:0000313" key="2">
    <source>
        <dbReference type="Proteomes" id="UP000191110"/>
    </source>
</evidence>
<dbReference type="OrthoDB" id="5724543at2"/>
<proteinExistence type="predicted"/>
<dbReference type="SUPFAM" id="SSF52540">
    <property type="entry name" value="P-loop containing nucleoside triphosphate hydrolases"/>
    <property type="match status" value="1"/>
</dbReference>
<dbReference type="Proteomes" id="UP000191110">
    <property type="component" value="Unassembled WGS sequence"/>
</dbReference>
<dbReference type="Pfam" id="PF13469">
    <property type="entry name" value="Sulfotransfer_3"/>
    <property type="match status" value="1"/>
</dbReference>
<dbReference type="InterPro" id="IPR027417">
    <property type="entry name" value="P-loop_NTPase"/>
</dbReference>
<dbReference type="EMBL" id="MPRL01000038">
    <property type="protein sequence ID" value="OOZ39924.1"/>
    <property type="molecule type" value="Genomic_DNA"/>
</dbReference>